<name>A0A9N9HK33_9GLOM</name>
<evidence type="ECO:0000313" key="1">
    <source>
        <dbReference type="EMBL" id="CAG8689204.1"/>
    </source>
</evidence>
<comment type="caution">
    <text evidence="1">The sequence shown here is derived from an EMBL/GenBank/DDBJ whole genome shotgun (WGS) entry which is preliminary data.</text>
</comment>
<dbReference type="AlphaFoldDB" id="A0A9N9HK33"/>
<protein>
    <submittedName>
        <fullName evidence="1">8807_t:CDS:1</fullName>
    </submittedName>
</protein>
<gene>
    <name evidence="1" type="ORF">ALEPTO_LOCUS11148</name>
</gene>
<keyword evidence="2" id="KW-1185">Reference proteome</keyword>
<reference evidence="1" key="1">
    <citation type="submission" date="2021-06" db="EMBL/GenBank/DDBJ databases">
        <authorList>
            <person name="Kallberg Y."/>
            <person name="Tangrot J."/>
            <person name="Rosling A."/>
        </authorList>
    </citation>
    <scope>NUCLEOTIDE SEQUENCE</scope>
    <source>
        <strain evidence="1">FL130A</strain>
    </source>
</reference>
<proteinExistence type="predicted"/>
<accession>A0A9N9HK33</accession>
<organism evidence="1 2">
    <name type="scientific">Ambispora leptoticha</name>
    <dbReference type="NCBI Taxonomy" id="144679"/>
    <lineage>
        <taxon>Eukaryota</taxon>
        <taxon>Fungi</taxon>
        <taxon>Fungi incertae sedis</taxon>
        <taxon>Mucoromycota</taxon>
        <taxon>Glomeromycotina</taxon>
        <taxon>Glomeromycetes</taxon>
        <taxon>Archaeosporales</taxon>
        <taxon>Ambisporaceae</taxon>
        <taxon>Ambispora</taxon>
    </lineage>
</organism>
<feature type="non-terminal residue" evidence="1">
    <location>
        <position position="77"/>
    </location>
</feature>
<dbReference type="Proteomes" id="UP000789508">
    <property type="component" value="Unassembled WGS sequence"/>
</dbReference>
<sequence length="77" mass="9049">MEYPKTEAISQGIPFEYISLCKDCCNENLDLRPNAQQIIEKLEKIEWSSVPLRLELPVEHLEFKLDDNFQYSSEEIS</sequence>
<dbReference type="Gene3D" id="1.10.510.10">
    <property type="entry name" value="Transferase(Phosphotransferase) domain 1"/>
    <property type="match status" value="1"/>
</dbReference>
<evidence type="ECO:0000313" key="2">
    <source>
        <dbReference type="Proteomes" id="UP000789508"/>
    </source>
</evidence>
<dbReference type="EMBL" id="CAJVPS010016215">
    <property type="protein sequence ID" value="CAG8689204.1"/>
    <property type="molecule type" value="Genomic_DNA"/>
</dbReference>